<comment type="caution">
    <text evidence="2">The sequence shown here is derived from an EMBL/GenBank/DDBJ whole genome shotgun (WGS) entry which is preliminary data.</text>
</comment>
<feature type="transmembrane region" description="Helical" evidence="1">
    <location>
        <begin position="6"/>
        <end position="24"/>
    </location>
</feature>
<dbReference type="EMBL" id="BMJN01000009">
    <property type="protein sequence ID" value="GGE28942.1"/>
    <property type="molecule type" value="Genomic_DNA"/>
</dbReference>
<keyword evidence="1" id="KW-1133">Transmembrane helix</keyword>
<reference evidence="2" key="1">
    <citation type="journal article" date="2014" name="Int. J. Syst. Evol. Microbiol.">
        <title>Complete genome sequence of Corynebacterium casei LMG S-19264T (=DSM 44701T), isolated from a smear-ripened cheese.</title>
        <authorList>
            <consortium name="US DOE Joint Genome Institute (JGI-PGF)"/>
            <person name="Walter F."/>
            <person name="Albersmeier A."/>
            <person name="Kalinowski J."/>
            <person name="Ruckert C."/>
        </authorList>
    </citation>
    <scope>NUCLEOTIDE SEQUENCE</scope>
    <source>
        <strain evidence="2">CGMCC 1.15533</strain>
    </source>
</reference>
<accession>A0A917EE86</accession>
<dbReference type="Proteomes" id="UP000660801">
    <property type="component" value="Unassembled WGS sequence"/>
</dbReference>
<organism evidence="2 3">
    <name type="scientific">Streptococcus himalayensis</name>
    <dbReference type="NCBI Taxonomy" id="1888195"/>
    <lineage>
        <taxon>Bacteria</taxon>
        <taxon>Bacillati</taxon>
        <taxon>Bacillota</taxon>
        <taxon>Bacilli</taxon>
        <taxon>Lactobacillales</taxon>
        <taxon>Streptococcaceae</taxon>
        <taxon>Streptococcus</taxon>
    </lineage>
</organism>
<keyword evidence="1" id="KW-0472">Membrane</keyword>
<keyword evidence="3" id="KW-1185">Reference proteome</keyword>
<evidence type="ECO:0000313" key="3">
    <source>
        <dbReference type="Proteomes" id="UP000660801"/>
    </source>
</evidence>
<sequence length="128" mass="15273">MIEIFPNSLISFFIALITKIYLLSKRKYRDIKISLYYHPYKSHIPTTYFIIKSMFLSANQLNLYLQDIRAHSELANIIIIGSHINYEELFRNHYRVFGVIDTTENKSLKFIRNQIHFYLDSLYGSKNV</sequence>
<evidence type="ECO:0000256" key="1">
    <source>
        <dbReference type="SAM" id="Phobius"/>
    </source>
</evidence>
<name>A0A917EE86_9STRE</name>
<gene>
    <name evidence="2" type="ORF">GCM10011510_07760</name>
</gene>
<protein>
    <submittedName>
        <fullName evidence="2">Uncharacterized protein</fullName>
    </submittedName>
</protein>
<reference evidence="2" key="2">
    <citation type="submission" date="2020-09" db="EMBL/GenBank/DDBJ databases">
        <authorList>
            <person name="Sun Q."/>
            <person name="Zhou Y."/>
        </authorList>
    </citation>
    <scope>NUCLEOTIDE SEQUENCE</scope>
    <source>
        <strain evidence="2">CGMCC 1.15533</strain>
    </source>
</reference>
<evidence type="ECO:0000313" key="2">
    <source>
        <dbReference type="EMBL" id="GGE28942.1"/>
    </source>
</evidence>
<keyword evidence="1" id="KW-0812">Transmembrane</keyword>
<dbReference type="RefSeq" id="WP_068991190.1">
    <property type="nucleotide sequence ID" value="NZ_BMJN01000009.1"/>
</dbReference>
<dbReference type="AlphaFoldDB" id="A0A917EE86"/>
<proteinExistence type="predicted"/>